<dbReference type="InterPro" id="IPR002547">
    <property type="entry name" value="tRNA-bd_dom"/>
</dbReference>
<feature type="binding site" evidence="15">
    <location>
        <position position="463"/>
    </location>
    <ligand>
        <name>Mg(2+)</name>
        <dbReference type="ChEBI" id="CHEBI:18420"/>
        <note>shared with alpha subunit</note>
    </ligand>
</feature>
<keyword evidence="11 16" id="KW-0694">RNA-binding</keyword>
<evidence type="ECO:0000256" key="9">
    <source>
        <dbReference type="ARBA" id="ARBA00022840"/>
    </source>
</evidence>
<keyword evidence="5 16" id="KW-0820">tRNA-binding</keyword>
<dbReference type="FunFam" id="2.40.50.140:FF:000045">
    <property type="entry name" value="Phenylalanine--tRNA ligase beta subunit"/>
    <property type="match status" value="1"/>
</dbReference>
<dbReference type="InterPro" id="IPR005147">
    <property type="entry name" value="tRNA_synthase_B5-dom"/>
</dbReference>
<dbReference type="GO" id="GO:0006432">
    <property type="term" value="P:phenylalanyl-tRNA aminoacylation"/>
    <property type="evidence" value="ECO:0007669"/>
    <property type="project" value="UniProtKB-UniRule"/>
</dbReference>
<dbReference type="PANTHER" id="PTHR10947:SF0">
    <property type="entry name" value="PHENYLALANINE--TRNA LIGASE BETA SUBUNIT"/>
    <property type="match status" value="1"/>
</dbReference>
<dbReference type="STRING" id="82374.NZ47_00325"/>
<comment type="cofactor">
    <cofactor evidence="15">
        <name>Mg(2+)</name>
        <dbReference type="ChEBI" id="CHEBI:18420"/>
    </cofactor>
    <text evidence="15">Binds 2 magnesium ions per tetramer.</text>
</comment>
<feature type="domain" description="B5" evidence="19">
    <location>
        <begin position="409"/>
        <end position="485"/>
    </location>
</feature>
<dbReference type="InterPro" id="IPR045864">
    <property type="entry name" value="aa-tRNA-synth_II/BPL/LPL"/>
</dbReference>
<comment type="subunit">
    <text evidence="3 15">Tetramer of two alpha and two beta subunits.</text>
</comment>
<dbReference type="Pfam" id="PF17759">
    <property type="entry name" value="tRNA_synthFbeta"/>
    <property type="match status" value="1"/>
</dbReference>
<dbReference type="CDD" id="cd00769">
    <property type="entry name" value="PheRS_beta_core"/>
    <property type="match status" value="1"/>
</dbReference>
<evidence type="ECO:0000256" key="7">
    <source>
        <dbReference type="ARBA" id="ARBA00022723"/>
    </source>
</evidence>
<proteinExistence type="inferred from homology"/>
<keyword evidence="8 15" id="KW-0547">Nucleotide-binding</keyword>
<keyword evidence="9 15" id="KW-0067">ATP-binding</keyword>
<organism evidence="20 21">
    <name type="scientific">Anaerovibrio lipolyticus</name>
    <dbReference type="NCBI Taxonomy" id="82374"/>
    <lineage>
        <taxon>Bacteria</taxon>
        <taxon>Bacillati</taxon>
        <taxon>Bacillota</taxon>
        <taxon>Negativicutes</taxon>
        <taxon>Selenomonadales</taxon>
        <taxon>Selenomonadaceae</taxon>
        <taxon>Anaerovibrio</taxon>
    </lineage>
</organism>
<dbReference type="SUPFAM" id="SSF56037">
    <property type="entry name" value="PheT/TilS domain"/>
    <property type="match status" value="1"/>
</dbReference>
<sequence>MQVSIKWLHDYIDFNETSDELADKLTMAGIPVENVVHAGEGLEKVVTGKVESIERHPDSDHMFITQMNVGQPELVQVVTGAQNVKQGDIVPVAMIGAKLPNGLKISKGKLRGVPSNGMLCSADELKMDLTTLTDEQKDGIYILPADTEIGIPAKDALGLDDDILEFELTANRGDCFSVFGLVREIAVLTGNTPKWPEIKANEDDEASTADMIKIGIEANDLCSRFSARVLKNVKIMESPEWMQVRLENAGIRAINNIVDVTNFVMVELGQPMHAYDYDQIAGKSLTARRAVAGENLHTLDDSSRIAKGEELVIADSEKPAGLAGIMGGLESEVTENTTTVVLEAAAFNGASIRRTARSCGLRSEASGRFERGVDETQTMRALDRAAQLLQDMGACTVTKGIVDVYPVEKEPVSVDFTPEQINKRLGTDIPAEMMVKILESLDFKCEADGKGGYHVSVPSWRNDVTFMEDLSEEVARIYGFDNIQSTTPEGTMVQGVQSPLQDFIDHIKITLTHIGLSEELSFSFSNFDVLDKMLIPADSPLRNAIPLMNPFVEEAQLVRTSLLASVIENAVRNLSRKNEDIRLYDVAPVFYPKSLPLTELPDEVVKVAGFMCGRRNPVGWNTGDDMIDFYDAKGVVEELLARRNITRYTVEAGEYTAMHPGKTALFKKGKDIIAAVGELHPQVAENFGITKKAYIFEMDVATLMKYSSAKFNFDVLPKYPAVFRDLAILVDKDVNASDIEKTIIGNGGKYFKRAVLFDLYTGKQIDAGKKSVAFTMLFQSNDKTLTDEEVDESFNKIVAAVEKKFDAELRK</sequence>
<dbReference type="FunFam" id="3.50.40.10:FF:000001">
    <property type="entry name" value="Phenylalanine--tRNA ligase beta subunit"/>
    <property type="match status" value="1"/>
</dbReference>
<accession>A0A0B2K587</accession>
<evidence type="ECO:0000256" key="15">
    <source>
        <dbReference type="HAMAP-Rule" id="MF_00283"/>
    </source>
</evidence>
<keyword evidence="6 15" id="KW-0436">Ligase</keyword>
<dbReference type="InterPro" id="IPR005121">
    <property type="entry name" value="Fdx_antiC-bd"/>
</dbReference>
<dbReference type="SUPFAM" id="SSF55681">
    <property type="entry name" value="Class II aaRS and biotin synthetases"/>
    <property type="match status" value="1"/>
</dbReference>
<feature type="binding site" evidence="15">
    <location>
        <position position="473"/>
    </location>
    <ligand>
        <name>Mg(2+)</name>
        <dbReference type="ChEBI" id="CHEBI:18420"/>
        <note>shared with alpha subunit</note>
    </ligand>
</feature>
<dbReference type="SUPFAM" id="SSF50249">
    <property type="entry name" value="Nucleic acid-binding proteins"/>
    <property type="match status" value="1"/>
</dbReference>
<dbReference type="Pfam" id="PF01588">
    <property type="entry name" value="tRNA_bind"/>
    <property type="match status" value="1"/>
</dbReference>
<dbReference type="HAMAP" id="MF_00283">
    <property type="entry name" value="Phe_tRNA_synth_beta1"/>
    <property type="match status" value="1"/>
</dbReference>
<dbReference type="NCBIfam" id="TIGR00472">
    <property type="entry name" value="pheT_bact"/>
    <property type="match status" value="1"/>
</dbReference>
<dbReference type="Pfam" id="PF03484">
    <property type="entry name" value="B5"/>
    <property type="match status" value="1"/>
</dbReference>
<reference evidence="20 21" key="1">
    <citation type="journal article" date="2013" name="PLoS ONE">
        <title>Identification and characterization of three novel lipases belonging to families II and V from Anaerovibrio lipolyticus 5ST.</title>
        <authorList>
            <person name="Prive F."/>
            <person name="Kaderbhai N.N."/>
            <person name="Girdwood S."/>
            <person name="Worgan H.J."/>
            <person name="Pinloche E."/>
            <person name="Scollan N.D."/>
            <person name="Huws S.A."/>
            <person name="Newbold C.J."/>
        </authorList>
    </citation>
    <scope>NUCLEOTIDE SEQUENCE [LARGE SCALE GENOMIC DNA]</scope>
    <source>
        <strain evidence="20 21">5S</strain>
    </source>
</reference>
<dbReference type="InterPro" id="IPR012340">
    <property type="entry name" value="NA-bd_OB-fold"/>
</dbReference>
<comment type="caution">
    <text evidence="20">The sequence shown here is derived from an EMBL/GenBank/DDBJ whole genome shotgun (WGS) entry which is preliminary data.</text>
</comment>
<evidence type="ECO:0000313" key="20">
    <source>
        <dbReference type="EMBL" id="KHM53187.1"/>
    </source>
</evidence>
<evidence type="ECO:0000256" key="16">
    <source>
        <dbReference type="PROSITE-ProRule" id="PRU00209"/>
    </source>
</evidence>
<dbReference type="GO" id="GO:0004826">
    <property type="term" value="F:phenylalanine-tRNA ligase activity"/>
    <property type="evidence" value="ECO:0007669"/>
    <property type="project" value="UniProtKB-UniRule"/>
</dbReference>
<dbReference type="Gene3D" id="3.30.56.10">
    <property type="match status" value="2"/>
</dbReference>
<dbReference type="SUPFAM" id="SSF46955">
    <property type="entry name" value="Putative DNA-binding domain"/>
    <property type="match status" value="1"/>
</dbReference>
<dbReference type="GO" id="GO:0005524">
    <property type="term" value="F:ATP binding"/>
    <property type="evidence" value="ECO:0007669"/>
    <property type="project" value="UniProtKB-UniRule"/>
</dbReference>
<feature type="domain" description="FDX-ACB" evidence="18">
    <location>
        <begin position="717"/>
        <end position="810"/>
    </location>
</feature>
<dbReference type="Pfam" id="PF03483">
    <property type="entry name" value="B3_4"/>
    <property type="match status" value="1"/>
</dbReference>
<comment type="similarity">
    <text evidence="2 15">Belongs to the phenylalanyl-tRNA synthetase beta subunit family. Type 1 subfamily.</text>
</comment>
<evidence type="ECO:0000256" key="3">
    <source>
        <dbReference type="ARBA" id="ARBA00011209"/>
    </source>
</evidence>
<dbReference type="InterPro" id="IPR009061">
    <property type="entry name" value="DNA-bd_dom_put_sf"/>
</dbReference>
<evidence type="ECO:0000256" key="13">
    <source>
        <dbReference type="ARBA" id="ARBA00023146"/>
    </source>
</evidence>
<dbReference type="GO" id="GO:0140096">
    <property type="term" value="F:catalytic activity, acting on a protein"/>
    <property type="evidence" value="ECO:0007669"/>
    <property type="project" value="UniProtKB-ARBA"/>
</dbReference>
<dbReference type="PROSITE" id="PS51447">
    <property type="entry name" value="FDX_ACB"/>
    <property type="match status" value="1"/>
</dbReference>
<dbReference type="Gene3D" id="2.40.50.140">
    <property type="entry name" value="Nucleic acid-binding proteins"/>
    <property type="match status" value="1"/>
</dbReference>
<dbReference type="Pfam" id="PF03147">
    <property type="entry name" value="FDX-ACB"/>
    <property type="match status" value="1"/>
</dbReference>
<dbReference type="FunFam" id="3.30.70.380:FF:000001">
    <property type="entry name" value="Phenylalanine--tRNA ligase beta subunit"/>
    <property type="match status" value="1"/>
</dbReference>
<feature type="binding site" evidence="15">
    <location>
        <position position="469"/>
    </location>
    <ligand>
        <name>Mg(2+)</name>
        <dbReference type="ChEBI" id="CHEBI:18420"/>
        <note>shared with alpha subunit</note>
    </ligand>
</feature>
<dbReference type="InterPro" id="IPR036690">
    <property type="entry name" value="Fdx_antiC-bd_sf"/>
</dbReference>
<evidence type="ECO:0000256" key="8">
    <source>
        <dbReference type="ARBA" id="ARBA00022741"/>
    </source>
</evidence>
<dbReference type="CDD" id="cd02796">
    <property type="entry name" value="tRNA_bind_bactPheRS"/>
    <property type="match status" value="1"/>
</dbReference>
<evidence type="ECO:0000259" key="18">
    <source>
        <dbReference type="PROSITE" id="PS51447"/>
    </source>
</evidence>
<keyword evidence="10 15" id="KW-0460">Magnesium</keyword>
<evidence type="ECO:0000256" key="4">
    <source>
        <dbReference type="ARBA" id="ARBA00022490"/>
    </source>
</evidence>
<dbReference type="GO" id="GO:0000049">
    <property type="term" value="F:tRNA binding"/>
    <property type="evidence" value="ECO:0007669"/>
    <property type="project" value="UniProtKB-UniRule"/>
</dbReference>
<dbReference type="PANTHER" id="PTHR10947">
    <property type="entry name" value="PHENYLALANYL-TRNA SYNTHETASE BETA CHAIN AND LEUCINE-RICH REPEAT-CONTAINING PROTEIN 47"/>
    <property type="match status" value="1"/>
</dbReference>
<dbReference type="EMBL" id="JSCE01000005">
    <property type="protein sequence ID" value="KHM53187.1"/>
    <property type="molecule type" value="Genomic_DNA"/>
</dbReference>
<keyword evidence="21" id="KW-1185">Reference proteome</keyword>
<dbReference type="InterPro" id="IPR033714">
    <property type="entry name" value="tRNA_bind_bactPheRS"/>
</dbReference>
<dbReference type="SMART" id="SM00874">
    <property type="entry name" value="B5"/>
    <property type="match status" value="1"/>
</dbReference>
<evidence type="ECO:0000256" key="14">
    <source>
        <dbReference type="ARBA" id="ARBA00049255"/>
    </source>
</evidence>
<dbReference type="InterPro" id="IPR004532">
    <property type="entry name" value="Phe-tRNA-ligase_IIc_bsu_bact"/>
</dbReference>
<dbReference type="NCBIfam" id="NF045760">
    <property type="entry name" value="YtpR"/>
    <property type="match status" value="1"/>
</dbReference>
<name>A0A0B2K587_9FIRM</name>
<dbReference type="RefSeq" id="WP_039205646.1">
    <property type="nucleotide sequence ID" value="NZ_JSCE01000005.1"/>
</dbReference>
<evidence type="ECO:0000259" key="17">
    <source>
        <dbReference type="PROSITE" id="PS50886"/>
    </source>
</evidence>
<evidence type="ECO:0000256" key="12">
    <source>
        <dbReference type="ARBA" id="ARBA00022917"/>
    </source>
</evidence>
<dbReference type="SMART" id="SM00873">
    <property type="entry name" value="B3_4"/>
    <property type="match status" value="1"/>
</dbReference>
<keyword evidence="13 15" id="KW-0030">Aminoacyl-tRNA synthetase</keyword>
<dbReference type="InterPro" id="IPR005146">
    <property type="entry name" value="B3/B4_tRNA-bd"/>
</dbReference>
<comment type="catalytic activity">
    <reaction evidence="14 15">
        <text>tRNA(Phe) + L-phenylalanine + ATP = L-phenylalanyl-tRNA(Phe) + AMP + diphosphate + H(+)</text>
        <dbReference type="Rhea" id="RHEA:19413"/>
        <dbReference type="Rhea" id="RHEA-COMP:9668"/>
        <dbReference type="Rhea" id="RHEA-COMP:9699"/>
        <dbReference type="ChEBI" id="CHEBI:15378"/>
        <dbReference type="ChEBI" id="CHEBI:30616"/>
        <dbReference type="ChEBI" id="CHEBI:33019"/>
        <dbReference type="ChEBI" id="CHEBI:58095"/>
        <dbReference type="ChEBI" id="CHEBI:78442"/>
        <dbReference type="ChEBI" id="CHEBI:78531"/>
        <dbReference type="ChEBI" id="CHEBI:456215"/>
        <dbReference type="EC" id="6.1.1.20"/>
    </reaction>
</comment>
<dbReference type="SUPFAM" id="SSF54991">
    <property type="entry name" value="Anticodon-binding domain of PheRS"/>
    <property type="match status" value="1"/>
</dbReference>
<dbReference type="PROSITE" id="PS51483">
    <property type="entry name" value="B5"/>
    <property type="match status" value="1"/>
</dbReference>
<evidence type="ECO:0000259" key="19">
    <source>
        <dbReference type="PROSITE" id="PS51483"/>
    </source>
</evidence>
<dbReference type="Proteomes" id="UP000030993">
    <property type="component" value="Unassembled WGS sequence"/>
</dbReference>
<evidence type="ECO:0000256" key="6">
    <source>
        <dbReference type="ARBA" id="ARBA00022598"/>
    </source>
</evidence>
<dbReference type="AlphaFoldDB" id="A0A0B2K587"/>
<keyword evidence="7 15" id="KW-0479">Metal-binding</keyword>
<evidence type="ECO:0000256" key="10">
    <source>
        <dbReference type="ARBA" id="ARBA00022842"/>
    </source>
</evidence>
<dbReference type="InterPro" id="IPR020825">
    <property type="entry name" value="Phe-tRNA_synthase-like_B3/B4"/>
</dbReference>
<gene>
    <name evidence="15" type="primary">pheT</name>
    <name evidence="20" type="ORF">NZ47_00325</name>
</gene>
<dbReference type="InterPro" id="IPR041616">
    <property type="entry name" value="PheRS_beta_core"/>
</dbReference>
<evidence type="ECO:0000256" key="1">
    <source>
        <dbReference type="ARBA" id="ARBA00004496"/>
    </source>
</evidence>
<dbReference type="eggNOG" id="COG0072">
    <property type="taxonomic scope" value="Bacteria"/>
</dbReference>
<evidence type="ECO:0000256" key="2">
    <source>
        <dbReference type="ARBA" id="ARBA00008653"/>
    </source>
</evidence>
<dbReference type="EC" id="6.1.1.20" evidence="15"/>
<dbReference type="Gene3D" id="3.30.70.380">
    <property type="entry name" value="Ferrodoxin-fold anticodon-binding domain"/>
    <property type="match status" value="1"/>
</dbReference>
<dbReference type="InterPro" id="IPR045060">
    <property type="entry name" value="Phe-tRNA-ligase_IIc_bsu"/>
</dbReference>
<dbReference type="GO" id="GO:0016740">
    <property type="term" value="F:transferase activity"/>
    <property type="evidence" value="ECO:0007669"/>
    <property type="project" value="UniProtKB-ARBA"/>
</dbReference>
<feature type="domain" description="TRNA-binding" evidence="17">
    <location>
        <begin position="39"/>
        <end position="154"/>
    </location>
</feature>
<comment type="subcellular location">
    <subcellularLocation>
        <location evidence="1 15">Cytoplasm</location>
    </subcellularLocation>
</comment>
<dbReference type="Gene3D" id="3.30.930.10">
    <property type="entry name" value="Bira Bifunctional Protein, Domain 2"/>
    <property type="match status" value="1"/>
</dbReference>
<keyword evidence="4 15" id="KW-0963">Cytoplasm</keyword>
<evidence type="ECO:0000256" key="11">
    <source>
        <dbReference type="ARBA" id="ARBA00022884"/>
    </source>
</evidence>
<evidence type="ECO:0000313" key="21">
    <source>
        <dbReference type="Proteomes" id="UP000030993"/>
    </source>
</evidence>
<evidence type="ECO:0000256" key="5">
    <source>
        <dbReference type="ARBA" id="ARBA00022555"/>
    </source>
</evidence>
<keyword evidence="12 15" id="KW-0648">Protein biosynthesis</keyword>
<dbReference type="GO" id="GO:0009328">
    <property type="term" value="C:phenylalanine-tRNA ligase complex"/>
    <property type="evidence" value="ECO:0007669"/>
    <property type="project" value="TreeGrafter"/>
</dbReference>
<protein>
    <recommendedName>
        <fullName evidence="15">Phenylalanine--tRNA ligase beta subunit</fullName>
        <ecNumber evidence="15">6.1.1.20</ecNumber>
    </recommendedName>
    <alternativeName>
        <fullName evidence="15">Phenylalanyl-tRNA synthetase beta subunit</fullName>
        <shortName evidence="15">PheRS</shortName>
    </alternativeName>
</protein>
<dbReference type="GO" id="GO:0000287">
    <property type="term" value="F:magnesium ion binding"/>
    <property type="evidence" value="ECO:0007669"/>
    <property type="project" value="UniProtKB-UniRule"/>
</dbReference>
<feature type="binding site" evidence="15">
    <location>
        <position position="472"/>
    </location>
    <ligand>
        <name>Mg(2+)</name>
        <dbReference type="ChEBI" id="CHEBI:18420"/>
        <note>shared with alpha subunit</note>
    </ligand>
</feature>
<dbReference type="Gene3D" id="3.50.40.10">
    <property type="entry name" value="Phenylalanyl-trna Synthetase, Chain B, domain 3"/>
    <property type="match status" value="1"/>
</dbReference>
<dbReference type="PROSITE" id="PS50886">
    <property type="entry name" value="TRBD"/>
    <property type="match status" value="1"/>
</dbReference>
<dbReference type="SMART" id="SM00896">
    <property type="entry name" value="FDX-ACB"/>
    <property type="match status" value="1"/>
</dbReference>